<dbReference type="InterPro" id="IPR043504">
    <property type="entry name" value="Peptidase_S1_PA_chymotrypsin"/>
</dbReference>
<dbReference type="Gene3D" id="2.40.10.10">
    <property type="entry name" value="Trypsin-like serine proteases"/>
    <property type="match status" value="1"/>
</dbReference>
<dbReference type="RefSeq" id="WP_345588067.1">
    <property type="nucleotide sequence ID" value="NZ_BAABJG010000015.1"/>
</dbReference>
<comment type="caution">
    <text evidence="2">The sequence shown here is derived from an EMBL/GenBank/DDBJ whole genome shotgun (WGS) entry which is preliminary data.</text>
</comment>
<dbReference type="Proteomes" id="UP001597180">
    <property type="component" value="Unassembled WGS sequence"/>
</dbReference>
<name>A0ABW3UNE4_9BACL</name>
<sequence length="355" mass="37996">MSLATFAAAYAMKERMAPALLKHSKVQGVGVGYHDTERPKKGAAVIIYADALSAVALGIASTVTISVKGKNVQVPIRVVRTGKIRSHANFQGRIRPVQAGYSIGTAAGSGTAGLIVTNFPGANQRYIFSNTHVLTNPLNSNVRAETLQPGGADNGRPLIDRVGFLSRYALLRRNATNFIDAAISLPVRNAIVTPRYATVGVVPGYVTSYRVGDRFRKVGRTTGLRFGRVDSVNTDVLVDYGGNLGVITFRNQSVIVGASPVSLPGDSGSVWLRRDDNFAAAVNFAGTEDGLTSIAFPVDWFMRRFRLRVARPNGAGIVKNVKTNGNPAFARRLTARELASIRIISARSRTAAAKK</sequence>
<gene>
    <name evidence="2" type="ORF">ACFQ4B_20450</name>
</gene>
<evidence type="ECO:0000256" key="1">
    <source>
        <dbReference type="ARBA" id="ARBA00022825"/>
    </source>
</evidence>
<protein>
    <submittedName>
        <fullName evidence="2">Uncharacterized protein</fullName>
    </submittedName>
</protein>
<keyword evidence="1" id="KW-0378">Hydrolase</keyword>
<evidence type="ECO:0000313" key="3">
    <source>
        <dbReference type="Proteomes" id="UP001597180"/>
    </source>
</evidence>
<organism evidence="2 3">
    <name type="scientific">Paenibacillus vulneris</name>
    <dbReference type="NCBI Taxonomy" id="1133364"/>
    <lineage>
        <taxon>Bacteria</taxon>
        <taxon>Bacillati</taxon>
        <taxon>Bacillota</taxon>
        <taxon>Bacilli</taxon>
        <taxon>Bacillales</taxon>
        <taxon>Paenibacillaceae</taxon>
        <taxon>Paenibacillus</taxon>
    </lineage>
</organism>
<keyword evidence="1" id="KW-0645">Protease</keyword>
<dbReference type="InterPro" id="IPR009003">
    <property type="entry name" value="Peptidase_S1_PA"/>
</dbReference>
<accession>A0ABW3UNE4</accession>
<reference evidence="3" key="1">
    <citation type="journal article" date="2019" name="Int. J. Syst. Evol. Microbiol.">
        <title>The Global Catalogue of Microorganisms (GCM) 10K type strain sequencing project: providing services to taxonomists for standard genome sequencing and annotation.</title>
        <authorList>
            <consortium name="The Broad Institute Genomics Platform"/>
            <consortium name="The Broad Institute Genome Sequencing Center for Infectious Disease"/>
            <person name="Wu L."/>
            <person name="Ma J."/>
        </authorList>
    </citation>
    <scope>NUCLEOTIDE SEQUENCE [LARGE SCALE GENOMIC DNA]</scope>
    <source>
        <strain evidence="3">CCUG 53270</strain>
    </source>
</reference>
<keyword evidence="3" id="KW-1185">Reference proteome</keyword>
<evidence type="ECO:0000313" key="2">
    <source>
        <dbReference type="EMBL" id="MFD1222492.1"/>
    </source>
</evidence>
<proteinExistence type="predicted"/>
<dbReference type="EMBL" id="JBHTLU010000031">
    <property type="protein sequence ID" value="MFD1222492.1"/>
    <property type="molecule type" value="Genomic_DNA"/>
</dbReference>
<dbReference type="SUPFAM" id="SSF50494">
    <property type="entry name" value="Trypsin-like serine proteases"/>
    <property type="match status" value="1"/>
</dbReference>
<keyword evidence="1" id="KW-0720">Serine protease</keyword>